<accession>A0A8C2SUU4</accession>
<dbReference type="PANTHER" id="PTHR32179:SF3">
    <property type="entry name" value="NICOTINATE-NUCLEOTIDE PYROPHOSPHORYLASE [CARBOXYLATING]"/>
    <property type="match status" value="1"/>
</dbReference>
<comment type="pathway">
    <text evidence="2">Cofactor biosynthesis; NAD(+) biosynthesis; nicotinate D-ribonucleotide from quinolinate: step 1/1.</text>
</comment>
<sequence length="496" mass="51910">MGQDWGQDPQIYGAGTPRSMGFDGDPQIYGAGWGPPDLWGRIGVRTPRSMGLDWGQETPSGTHVTNDVIMSSTSNMADPTKMAASDVTDPTKMAASNMAAATTNMATPNMAAATTNMAASSKTAAAPTNMAATNNMAATASKMAAAKMAAATTNMAATSNMVAHTPNMASATNKMAATTNMAAPSTFMATPTNMAAPNMAAATPNMAATPETLRALLPVPQLRSLARHWLHEDCPGLDPAAMLVGLQPISARIVCKSRGLLAGLPFVDAILDELGCSAQWRLPEGSHVTPNAEVALLKGPAAHILQGERTLLDVLSRCSGTATAAMMAVEVGKALKWPGVIAGTRKTTPGFRLVEKYGLKVGGADTHRYDIGGMLMVKDTHRDAVKGGMKELVLSARRAAGFSRRLEVECGSAAQALQAAKYGADIVLLDNMEPQELHKAAAEVKAQHPWVLVEASGGITHETLPQFMGPNVDVVSMGSLTHSARPIDFTLRVVRD</sequence>
<dbReference type="Ensembl" id="ENSCJPT00005004349.1">
    <property type="protein sequence ID" value="ENSCJPP00005002404.1"/>
    <property type="gene ID" value="ENSCJPG00005002606.1"/>
</dbReference>
<dbReference type="SUPFAM" id="SSF54675">
    <property type="entry name" value="Nicotinate/Quinolinate PRTase N-terminal domain-like"/>
    <property type="match status" value="1"/>
</dbReference>
<keyword evidence="8" id="KW-0328">Glycosyltransferase</keyword>
<name>A0A8C2SUU4_COTJA</name>
<dbReference type="Gene3D" id="3.20.20.70">
    <property type="entry name" value="Aldolase class I"/>
    <property type="match status" value="1"/>
</dbReference>
<comment type="catalytic activity">
    <reaction evidence="11">
        <text>nicotinate beta-D-ribonucleotide + CO2 + diphosphate = quinolinate + 5-phospho-alpha-D-ribose 1-diphosphate + 2 H(+)</text>
        <dbReference type="Rhea" id="RHEA:12733"/>
        <dbReference type="ChEBI" id="CHEBI:15378"/>
        <dbReference type="ChEBI" id="CHEBI:16526"/>
        <dbReference type="ChEBI" id="CHEBI:29959"/>
        <dbReference type="ChEBI" id="CHEBI:33019"/>
        <dbReference type="ChEBI" id="CHEBI:57502"/>
        <dbReference type="ChEBI" id="CHEBI:58017"/>
        <dbReference type="EC" id="2.4.2.19"/>
    </reaction>
</comment>
<dbReference type="Pfam" id="PF02749">
    <property type="entry name" value="QRPTase_N"/>
    <property type="match status" value="1"/>
</dbReference>
<dbReference type="EC" id="2.4.2.19" evidence="5"/>
<dbReference type="GeneID" id="107307628"/>
<evidence type="ECO:0000259" key="12">
    <source>
        <dbReference type="Pfam" id="PF01729"/>
    </source>
</evidence>
<evidence type="ECO:0000259" key="13">
    <source>
        <dbReference type="Pfam" id="PF02749"/>
    </source>
</evidence>
<dbReference type="InterPro" id="IPR027277">
    <property type="entry name" value="NadC/ModD"/>
</dbReference>
<evidence type="ECO:0000256" key="1">
    <source>
        <dbReference type="ARBA" id="ARBA00003237"/>
    </source>
</evidence>
<dbReference type="InterPro" id="IPR013785">
    <property type="entry name" value="Aldolase_TIM"/>
</dbReference>
<dbReference type="FunFam" id="3.20.20.70:FF:000090">
    <property type="entry name" value="Nicotinate-nucleotide pyrophosphorylase [carboxylating]"/>
    <property type="match status" value="1"/>
</dbReference>
<dbReference type="OrthoDB" id="10067394at2759"/>
<dbReference type="GO" id="GO:0005737">
    <property type="term" value="C:cytoplasm"/>
    <property type="evidence" value="ECO:0007669"/>
    <property type="project" value="TreeGrafter"/>
</dbReference>
<organism evidence="14 15">
    <name type="scientific">Coturnix japonica</name>
    <name type="common">Japanese quail</name>
    <name type="synonym">Coturnix coturnix japonica</name>
    <dbReference type="NCBI Taxonomy" id="93934"/>
    <lineage>
        <taxon>Eukaryota</taxon>
        <taxon>Metazoa</taxon>
        <taxon>Chordata</taxon>
        <taxon>Craniata</taxon>
        <taxon>Vertebrata</taxon>
        <taxon>Euteleostomi</taxon>
        <taxon>Archelosauria</taxon>
        <taxon>Archosauria</taxon>
        <taxon>Dinosauria</taxon>
        <taxon>Saurischia</taxon>
        <taxon>Theropoda</taxon>
        <taxon>Coelurosauria</taxon>
        <taxon>Aves</taxon>
        <taxon>Neognathae</taxon>
        <taxon>Galloanserae</taxon>
        <taxon>Galliformes</taxon>
        <taxon>Phasianidae</taxon>
        <taxon>Perdicinae</taxon>
        <taxon>Coturnix</taxon>
    </lineage>
</organism>
<evidence type="ECO:0000313" key="15">
    <source>
        <dbReference type="Proteomes" id="UP000694412"/>
    </source>
</evidence>
<keyword evidence="15" id="KW-1185">Reference proteome</keyword>
<feature type="domain" description="Quinolinate phosphoribosyl transferase N-terminal" evidence="13">
    <location>
        <begin position="247"/>
        <end position="319"/>
    </location>
</feature>
<gene>
    <name evidence="14" type="primary">QPRT</name>
</gene>
<dbReference type="CTD" id="23475"/>
<dbReference type="UniPathway" id="UPA00253">
    <property type="reaction ID" value="UER00331"/>
</dbReference>
<evidence type="ECO:0000256" key="7">
    <source>
        <dbReference type="ARBA" id="ARBA00022642"/>
    </source>
</evidence>
<keyword evidence="7" id="KW-0662">Pyridine nucleotide biosynthesis</keyword>
<dbReference type="GO" id="GO:0009435">
    <property type="term" value="P:NAD+ biosynthetic process"/>
    <property type="evidence" value="ECO:0007669"/>
    <property type="project" value="UniProtKB-UniPathway"/>
</dbReference>
<dbReference type="NCBIfam" id="TIGR00078">
    <property type="entry name" value="nadC"/>
    <property type="match status" value="1"/>
</dbReference>
<dbReference type="Gene3D" id="3.90.1170.20">
    <property type="entry name" value="Quinolinate phosphoribosyl transferase, N-terminal domain"/>
    <property type="match status" value="1"/>
</dbReference>
<dbReference type="GeneTree" id="ENSGT00390000002761"/>
<dbReference type="GO" id="GO:0004514">
    <property type="term" value="F:nicotinate-nucleotide diphosphorylase (carboxylating) activity"/>
    <property type="evidence" value="ECO:0007669"/>
    <property type="project" value="UniProtKB-EC"/>
</dbReference>
<dbReference type="AlphaFoldDB" id="A0A8C2SUU4"/>
<feature type="domain" description="Quinolinate phosphoribosyl transferase C-terminal" evidence="12">
    <location>
        <begin position="323"/>
        <end position="491"/>
    </location>
</feature>
<reference evidence="14" key="1">
    <citation type="submission" date="2025-08" db="UniProtKB">
        <authorList>
            <consortium name="Ensembl"/>
        </authorList>
    </citation>
    <scope>IDENTIFICATION</scope>
</reference>
<evidence type="ECO:0000256" key="4">
    <source>
        <dbReference type="ARBA" id="ARBA00011218"/>
    </source>
</evidence>
<keyword evidence="9" id="KW-0808">Transferase</keyword>
<dbReference type="RefSeq" id="XP_032297789.1">
    <property type="nucleotide sequence ID" value="XM_032441898.1"/>
</dbReference>
<evidence type="ECO:0000256" key="2">
    <source>
        <dbReference type="ARBA" id="ARBA00004893"/>
    </source>
</evidence>
<evidence type="ECO:0000256" key="6">
    <source>
        <dbReference type="ARBA" id="ARBA00020990"/>
    </source>
</evidence>
<dbReference type="InterPro" id="IPR036068">
    <property type="entry name" value="Nicotinate_pribotase-like_C"/>
</dbReference>
<evidence type="ECO:0000256" key="11">
    <source>
        <dbReference type="ARBA" id="ARBA00047445"/>
    </source>
</evidence>
<evidence type="ECO:0000256" key="5">
    <source>
        <dbReference type="ARBA" id="ARBA00011944"/>
    </source>
</evidence>
<dbReference type="CDD" id="cd01572">
    <property type="entry name" value="QPRTase"/>
    <property type="match status" value="1"/>
</dbReference>
<dbReference type="Proteomes" id="UP000694412">
    <property type="component" value="Unassembled WGS sequence"/>
</dbReference>
<dbReference type="Pfam" id="PF01729">
    <property type="entry name" value="QRPTase_C"/>
    <property type="match status" value="1"/>
</dbReference>
<dbReference type="InterPro" id="IPR037128">
    <property type="entry name" value="Quinolinate_PRibosylTase_N_sf"/>
</dbReference>
<dbReference type="PANTHER" id="PTHR32179">
    <property type="entry name" value="NICOTINATE-NUCLEOTIDE PYROPHOSPHORYLASE [CARBOXYLATING]"/>
    <property type="match status" value="1"/>
</dbReference>
<comment type="subunit">
    <text evidence="4">Hexamer formed by 3 homodimers.</text>
</comment>
<comment type="function">
    <text evidence="1">Involved in the catabolism of quinolinic acid (QA).</text>
</comment>
<comment type="similarity">
    <text evidence="3">Belongs to the NadC/ModD family.</text>
</comment>
<dbReference type="SUPFAM" id="SSF51690">
    <property type="entry name" value="Nicotinate/Quinolinate PRTase C-terminal domain-like"/>
    <property type="match status" value="1"/>
</dbReference>
<dbReference type="InterPro" id="IPR022412">
    <property type="entry name" value="Quinolinate_PRibosylTrfase_N"/>
</dbReference>
<reference evidence="14" key="2">
    <citation type="submission" date="2025-09" db="UniProtKB">
        <authorList>
            <consortium name="Ensembl"/>
        </authorList>
    </citation>
    <scope>IDENTIFICATION</scope>
</reference>
<protein>
    <recommendedName>
        <fullName evidence="6">Nicotinate-nucleotide pyrophosphorylase [carboxylating]</fullName>
        <ecNumber evidence="5">2.4.2.19</ecNumber>
    </recommendedName>
    <alternativeName>
        <fullName evidence="10">Quinolinate phosphoribosyltransferase [decarboxylating]</fullName>
    </alternativeName>
</protein>
<proteinExistence type="inferred from homology"/>
<evidence type="ECO:0000313" key="14">
    <source>
        <dbReference type="Ensembl" id="ENSCJPP00005002404.1"/>
    </source>
</evidence>
<evidence type="ECO:0000256" key="10">
    <source>
        <dbReference type="ARBA" id="ARBA00033102"/>
    </source>
</evidence>
<dbReference type="GO" id="GO:0034213">
    <property type="term" value="P:quinolinate catabolic process"/>
    <property type="evidence" value="ECO:0007669"/>
    <property type="project" value="TreeGrafter"/>
</dbReference>
<dbReference type="InterPro" id="IPR004393">
    <property type="entry name" value="NadC"/>
</dbReference>
<evidence type="ECO:0000256" key="9">
    <source>
        <dbReference type="ARBA" id="ARBA00022679"/>
    </source>
</evidence>
<evidence type="ECO:0000256" key="8">
    <source>
        <dbReference type="ARBA" id="ARBA00022676"/>
    </source>
</evidence>
<dbReference type="InterPro" id="IPR002638">
    <property type="entry name" value="Quinolinate_PRibosylTrfase_C"/>
</dbReference>
<evidence type="ECO:0000256" key="3">
    <source>
        <dbReference type="ARBA" id="ARBA00009400"/>
    </source>
</evidence>